<dbReference type="STRING" id="4565.A0A3B6MIL3"/>
<reference evidence="4" key="1">
    <citation type="submission" date="2018-08" db="EMBL/GenBank/DDBJ databases">
        <authorList>
            <person name="Rossello M."/>
        </authorList>
    </citation>
    <scope>NUCLEOTIDE SEQUENCE [LARGE SCALE GENOMIC DNA]</scope>
    <source>
        <strain evidence="4">cv. Chinese Spring</strain>
    </source>
</reference>
<evidence type="ECO:0000256" key="2">
    <source>
        <dbReference type="SAM" id="MobiDB-lite"/>
    </source>
</evidence>
<dbReference type="EnsemblPlants" id="TraesCS5D02G022400.1">
    <property type="protein sequence ID" value="TraesCS5D02G022400.1"/>
    <property type="gene ID" value="TraesCS5D02G022400"/>
</dbReference>
<dbReference type="InterPro" id="IPR053932">
    <property type="entry name" value="GeBP-like_DBD"/>
</dbReference>
<proteinExistence type="inferred from homology"/>
<feature type="compositionally biased region" description="Acidic residues" evidence="2">
    <location>
        <begin position="132"/>
        <end position="146"/>
    </location>
</feature>
<comment type="similarity">
    <text evidence="1">Belongs to the GeBP family.</text>
</comment>
<keyword evidence="5" id="KW-1185">Reference proteome</keyword>
<dbReference type="InterPro" id="IPR007592">
    <property type="entry name" value="GEBP"/>
</dbReference>
<feature type="region of interest" description="Disordered" evidence="2">
    <location>
        <begin position="1"/>
        <end position="237"/>
    </location>
</feature>
<feature type="domain" description="Glabrous enhancer-binding protein-like DBD" evidence="3">
    <location>
        <begin position="241"/>
        <end position="329"/>
    </location>
</feature>
<feature type="compositionally biased region" description="Acidic residues" evidence="2">
    <location>
        <begin position="57"/>
        <end position="75"/>
    </location>
</feature>
<dbReference type="GO" id="GO:0005634">
    <property type="term" value="C:nucleus"/>
    <property type="evidence" value="ECO:0000318"/>
    <property type="project" value="GO_Central"/>
</dbReference>
<protein>
    <recommendedName>
        <fullName evidence="3">Glabrous enhancer-binding protein-like DBD domain-containing protein</fullName>
    </recommendedName>
</protein>
<name>A0A3B6MIL3_WHEAT</name>
<dbReference type="Gramene" id="TraesWEE_scaffold_070188_01G000200.1">
    <property type="protein sequence ID" value="TraesWEE_scaffold_070188_01G000200.1"/>
    <property type="gene ID" value="TraesWEE_scaffold_070188_01G000200"/>
</dbReference>
<evidence type="ECO:0000256" key="1">
    <source>
        <dbReference type="ARBA" id="ARBA00010820"/>
    </source>
</evidence>
<dbReference type="OMA" id="ARVMNEK"/>
<dbReference type="AlphaFoldDB" id="A0A3B6MIL3"/>
<feature type="compositionally biased region" description="Acidic residues" evidence="2">
    <location>
        <begin position="173"/>
        <end position="187"/>
    </location>
</feature>
<dbReference type="Gramene" id="TraesCLE_scaffold_108102_01G000100.1">
    <property type="protein sequence ID" value="TraesCLE_scaffold_108102_01G000100.1"/>
    <property type="gene ID" value="TraesCLE_scaffold_108102_01G000100"/>
</dbReference>
<organism evidence="4">
    <name type="scientific">Triticum aestivum</name>
    <name type="common">Wheat</name>
    <dbReference type="NCBI Taxonomy" id="4565"/>
    <lineage>
        <taxon>Eukaryota</taxon>
        <taxon>Viridiplantae</taxon>
        <taxon>Streptophyta</taxon>
        <taxon>Embryophyta</taxon>
        <taxon>Tracheophyta</taxon>
        <taxon>Spermatophyta</taxon>
        <taxon>Magnoliopsida</taxon>
        <taxon>Liliopsida</taxon>
        <taxon>Poales</taxon>
        <taxon>Poaceae</taxon>
        <taxon>BOP clade</taxon>
        <taxon>Pooideae</taxon>
        <taxon>Triticodae</taxon>
        <taxon>Triticeae</taxon>
        <taxon>Triticinae</taxon>
        <taxon>Triticum</taxon>
    </lineage>
</organism>
<dbReference type="Gramene" id="TraesCS5D02G022400.1">
    <property type="protein sequence ID" value="TraesCS5D02G022400.1"/>
    <property type="gene ID" value="TraesCS5D02G022400"/>
</dbReference>
<evidence type="ECO:0000313" key="4">
    <source>
        <dbReference type="EnsemblPlants" id="TraesCS5D02G022400.1"/>
    </source>
</evidence>
<dbReference type="Gramene" id="TraesROB_scaffold_080044_01G000200.1">
    <property type="protein sequence ID" value="TraesROB_scaffold_080044_01G000200.1"/>
    <property type="gene ID" value="TraesROB_scaffold_080044_01G000200"/>
</dbReference>
<dbReference type="Proteomes" id="UP000019116">
    <property type="component" value="Chromosome 5D"/>
</dbReference>
<dbReference type="Gramene" id="TraesCAD_scaffold_032658_01G000200.1">
    <property type="protein sequence ID" value="TraesCAD_scaffold_032658_01G000200.1"/>
    <property type="gene ID" value="TraesCAD_scaffold_032658_01G000200"/>
</dbReference>
<feature type="compositionally biased region" description="Acidic residues" evidence="2">
    <location>
        <begin position="205"/>
        <end position="217"/>
    </location>
</feature>
<evidence type="ECO:0000313" key="5">
    <source>
        <dbReference type="Proteomes" id="UP000019116"/>
    </source>
</evidence>
<dbReference type="GO" id="GO:0006355">
    <property type="term" value="P:regulation of DNA-templated transcription"/>
    <property type="evidence" value="ECO:0007669"/>
    <property type="project" value="InterPro"/>
</dbReference>
<reference evidence="4" key="2">
    <citation type="submission" date="2018-10" db="UniProtKB">
        <authorList>
            <consortium name="EnsemblPlants"/>
        </authorList>
    </citation>
    <scope>IDENTIFICATION</scope>
</reference>
<feature type="compositionally biased region" description="Pro residues" evidence="2">
    <location>
        <begin position="11"/>
        <end position="21"/>
    </location>
</feature>
<dbReference type="PANTHER" id="PTHR31662:SF89">
    <property type="match status" value="1"/>
</dbReference>
<dbReference type="PANTHER" id="PTHR31662">
    <property type="entry name" value="BNAANNG10740D PROTEIN-RELATED"/>
    <property type="match status" value="1"/>
</dbReference>
<dbReference type="Pfam" id="PF04504">
    <property type="entry name" value="GeBP-like_DBD"/>
    <property type="match status" value="1"/>
</dbReference>
<feature type="compositionally biased region" description="Low complexity" evidence="2">
    <location>
        <begin position="149"/>
        <end position="159"/>
    </location>
</feature>
<feature type="compositionally biased region" description="Acidic residues" evidence="2">
    <location>
        <begin position="101"/>
        <end position="114"/>
    </location>
</feature>
<sequence length="426" mass="47351">MSLKRSAKMAAPPPPPPPPPASSEETGSRSSSEESEDAIADSPPSANTRVPPHKGEEDDESDEEEQDESDEEEEEPVHAAPTFAPTPKYQPPPQQQKESSESSDDEEEEEEEEPAQAAPPSSPKKRPPPQQIEDEGESEEEEFEEQEPAHAAPTAAPTPKYQPPPQQQREGSESSDDEEEEEEEEEPTQAAPPSAPKKRPPPQQIDEEEEEGASEEEAPPKLAPKQAPEGVKTKTKKPAVFSRIWSTDDDVRILEALAVHQKQHGTLPQSDALVDALAGKLDNRAYGPKELKVKVGTLKRRYHALSKRSELLSKEHDRQVLDLSKTVWGGDKSTAAAASVKTTANGHKRKSFEEMCELYPYLAEDVKELMVENPGMFKSDFGKMDHEKARVMNEKIKRQRVAQMKLGLRRHDLIREVTKTIIDLVD</sequence>
<dbReference type="OrthoDB" id="10455677at2759"/>
<evidence type="ECO:0000259" key="3">
    <source>
        <dbReference type="Pfam" id="PF04504"/>
    </source>
</evidence>
<accession>A0A3B6MIL3</accession>